<evidence type="ECO:0000313" key="2">
    <source>
        <dbReference type="EMBL" id="MBB3712056.1"/>
    </source>
</evidence>
<dbReference type="Proteomes" id="UP000576152">
    <property type="component" value="Unassembled WGS sequence"/>
</dbReference>
<evidence type="ECO:0000259" key="1">
    <source>
        <dbReference type="Pfam" id="PF08212"/>
    </source>
</evidence>
<proteinExistence type="predicted"/>
<dbReference type="Gene3D" id="2.40.128.20">
    <property type="match status" value="1"/>
</dbReference>
<reference evidence="2 3" key="1">
    <citation type="submission" date="2020-08" db="EMBL/GenBank/DDBJ databases">
        <title>Genomic Encyclopedia of Type Strains, Phase III (KMG-III): the genomes of soil and plant-associated and newly described type strains.</title>
        <authorList>
            <person name="Whitman W."/>
        </authorList>
    </citation>
    <scope>NUCLEOTIDE SEQUENCE [LARGE SCALE GENOMIC DNA]</scope>
    <source>
        <strain evidence="2 3">CECT 8572</strain>
    </source>
</reference>
<accession>A0ABR6HNB7</accession>
<dbReference type="RefSeq" id="WP_246391204.1">
    <property type="nucleotide sequence ID" value="NZ_JACIBX010000005.1"/>
</dbReference>
<dbReference type="Pfam" id="PF08212">
    <property type="entry name" value="Lipocalin_2"/>
    <property type="match status" value="1"/>
</dbReference>
<comment type="caution">
    <text evidence="2">The sequence shown here is derived from an EMBL/GenBank/DDBJ whole genome shotgun (WGS) entry which is preliminary data.</text>
</comment>
<dbReference type="InterPro" id="IPR000566">
    <property type="entry name" value="Lipocln_cytosolic_FA-bd_dom"/>
</dbReference>
<keyword evidence="3" id="KW-1185">Reference proteome</keyword>
<name>A0ABR6HNB7_9RHOB</name>
<dbReference type="PROSITE" id="PS51257">
    <property type="entry name" value="PROKAR_LIPOPROTEIN"/>
    <property type="match status" value="1"/>
</dbReference>
<evidence type="ECO:0000313" key="3">
    <source>
        <dbReference type="Proteomes" id="UP000576152"/>
    </source>
</evidence>
<dbReference type="InterPro" id="IPR012674">
    <property type="entry name" value="Calycin"/>
</dbReference>
<gene>
    <name evidence="2" type="ORF">FHS00_001633</name>
</gene>
<feature type="domain" description="Lipocalin/cytosolic fatty-acid binding" evidence="1">
    <location>
        <begin position="117"/>
        <end position="179"/>
    </location>
</feature>
<protein>
    <submittedName>
        <fullName evidence="2">Apolipoprotein D and lipocalin family protein</fullName>
    </submittedName>
</protein>
<dbReference type="EMBL" id="JACIBX010000005">
    <property type="protein sequence ID" value="MBB3712056.1"/>
    <property type="molecule type" value="Genomic_DNA"/>
</dbReference>
<sequence length="181" mass="18908">MMGRNRKTQGSLAESRATRWGHWALLPLLAACGAAAPPPETAPVFRATDAPIASSLRGSPTDLNGDWVVAAAYPGGPLAPNDRVTLQLDAKGAGVARLSGAGGARLVPVASAGRGRMMVAGAPWWLLWTDDDFRTAVIGAPDGAYGWIMDRPGQAGVDRARAAREMLDFNGYDTGALVTNR</sequence>
<organism evidence="2 3">
    <name type="scientific">Limimaricola variabilis</name>
    <dbReference type="NCBI Taxonomy" id="1492771"/>
    <lineage>
        <taxon>Bacteria</taxon>
        <taxon>Pseudomonadati</taxon>
        <taxon>Pseudomonadota</taxon>
        <taxon>Alphaproteobacteria</taxon>
        <taxon>Rhodobacterales</taxon>
        <taxon>Paracoccaceae</taxon>
        <taxon>Limimaricola</taxon>
    </lineage>
</organism>